<dbReference type="PROSITE" id="PS51257">
    <property type="entry name" value="PROKAR_LIPOPROTEIN"/>
    <property type="match status" value="1"/>
</dbReference>
<accession>A0A177L496</accession>
<name>A0A177L496_9BACI</name>
<dbReference type="OrthoDB" id="9794226at2"/>
<evidence type="ECO:0000259" key="4">
    <source>
        <dbReference type="Pfam" id="PF08669"/>
    </source>
</evidence>
<dbReference type="AlphaFoldDB" id="A0A177L496"/>
<dbReference type="RefSeq" id="WP_018392051.1">
    <property type="nucleotide sequence ID" value="NZ_LQWZ01000001.1"/>
</dbReference>
<reference evidence="6 7" key="1">
    <citation type="submission" date="2016-01" db="EMBL/GenBank/DDBJ databases">
        <title>Investigation of taxonomic status of Bacillus aminovorans.</title>
        <authorList>
            <person name="Verma A."/>
            <person name="Pal Y."/>
            <person name="Krishnamurthi S."/>
        </authorList>
    </citation>
    <scope>NUCLEOTIDE SEQUENCE [LARGE SCALE GENOMIC DNA]</scope>
    <source>
        <strain evidence="6 7">DSM 4337</strain>
    </source>
</reference>
<dbReference type="Gene3D" id="3.30.1360.120">
    <property type="entry name" value="Probable tRNA modification gtpase trme, domain 1"/>
    <property type="match status" value="1"/>
</dbReference>
<evidence type="ECO:0000256" key="1">
    <source>
        <dbReference type="ARBA" id="ARBA00008609"/>
    </source>
</evidence>
<evidence type="ECO:0000259" key="3">
    <source>
        <dbReference type="Pfam" id="PF01571"/>
    </source>
</evidence>
<dbReference type="Gene3D" id="3.30.70.1400">
    <property type="entry name" value="Aminomethyltransferase beta-barrel domains"/>
    <property type="match status" value="1"/>
</dbReference>
<gene>
    <name evidence="6" type="ORF">AWH48_00290</name>
</gene>
<comment type="similarity">
    <text evidence="1">Belongs to the GcvT family.</text>
</comment>
<dbReference type="PANTHER" id="PTHR43757">
    <property type="entry name" value="AMINOMETHYLTRANSFERASE"/>
    <property type="match status" value="1"/>
</dbReference>
<protein>
    <submittedName>
        <fullName evidence="6">FAD-dependent oxidoreductase</fullName>
    </submittedName>
</protein>
<dbReference type="Proteomes" id="UP000077271">
    <property type="component" value="Unassembled WGS sequence"/>
</dbReference>
<organism evidence="6 7">
    <name type="scientific">Domibacillus aminovorans</name>
    <dbReference type="NCBI Taxonomy" id="29332"/>
    <lineage>
        <taxon>Bacteria</taxon>
        <taxon>Bacillati</taxon>
        <taxon>Bacillota</taxon>
        <taxon>Bacilli</taxon>
        <taxon>Bacillales</taxon>
        <taxon>Bacillaceae</taxon>
        <taxon>Domibacillus</taxon>
    </lineage>
</organism>
<dbReference type="Gene3D" id="3.50.50.60">
    <property type="entry name" value="FAD/NAD(P)-binding domain"/>
    <property type="match status" value="1"/>
</dbReference>
<feature type="domain" description="Aminomethyltransferase C-terminal" evidence="4">
    <location>
        <begin position="730"/>
        <end position="804"/>
    </location>
</feature>
<dbReference type="InterPro" id="IPR036188">
    <property type="entry name" value="FAD/NAD-bd_sf"/>
</dbReference>
<dbReference type="Pfam" id="PF16350">
    <property type="entry name" value="FAO_M"/>
    <property type="match status" value="1"/>
</dbReference>
<dbReference type="InterPro" id="IPR032503">
    <property type="entry name" value="FAO_M"/>
</dbReference>
<comment type="caution">
    <text evidence="6">The sequence shown here is derived from an EMBL/GenBank/DDBJ whole genome shotgun (WGS) entry which is preliminary data.</text>
</comment>
<dbReference type="Pfam" id="PF08669">
    <property type="entry name" value="GCV_T_C"/>
    <property type="match status" value="1"/>
</dbReference>
<dbReference type="Gene3D" id="2.40.30.110">
    <property type="entry name" value="Aminomethyltransferase beta-barrel domains"/>
    <property type="match status" value="1"/>
</dbReference>
<sequence length="810" mass="90574">MEQKKIIIIGAGVVGCSTAYYLNKMGQRNITVIEQGPLFETGGSTSHAPGLVFQLGFSKVLTTLANQTVETFKELSNEDQPSFYSVGSLEVANTEERLEDLKRKAGVGRSWGMEASILTPEECAQKNSLINPNEILGGLYVASDGIAKPLRAIDEMASFAESCGTKFYGHTEVTDIEVVDGQVKAVETSAGRFEMDLIICCAGFWGPRIGEMVGVTIPLQPIAHQYVFSNDLQELADETEEVTAPLIRDQDNAMYFRQVFNGIGIGSYQHRPLPVEVSEITKYGEAKEMPSVKQFTPEDFFEKPWQDAQKLIPGLKQAGVKRGINGIFSFTPDGMPLLGESQKVRGFWVAEAIWVTHSAGVGKQMAEWIINGAPTLDLELCDINRFDTYAQSPAYYKKRSIENYEKVYDVHHPFMPPETSRDMRVSPYYIRQKTLGAYFNEKSGWEQPQWYEANDWLVAKYEKTILKREGWAAEYWSPIIEAEQLHTRQHAGLYDGTAVKKRLEVRGEGALEFLQQLTTSNMDVPIGHVTSTLMLHELAGIKDEIKVIRTAASTFFVLCTGAVEASWIKKHLPVSSRIVIQDLTAGMCGLGVMGAKASEIMYSLDPQIFVRSEWEIGRAKEVFIGNVPVLAVYDSYAGTERWEFFTTSDQGLQLWDALFEAGREYQLIPVGDRALENLRIESLSLRNGKDFWSEHDPYEVGLDHMVDLNKQTFIGKKALIDRKEKGPKRLLTTLLLDDPSIVVMGYEPVFDEGKIAGFVTSAGYEYSIGKGMVYALLSPKSVNKESELSIEYFGQRYTAKIMTKSTAMTN</sequence>
<dbReference type="SUPFAM" id="SSF103025">
    <property type="entry name" value="Folate-binding domain"/>
    <property type="match status" value="1"/>
</dbReference>
<evidence type="ECO:0000313" key="7">
    <source>
        <dbReference type="Proteomes" id="UP000077271"/>
    </source>
</evidence>
<dbReference type="InterPro" id="IPR028896">
    <property type="entry name" value="GcvT/YgfZ/DmdA"/>
</dbReference>
<evidence type="ECO:0000259" key="5">
    <source>
        <dbReference type="Pfam" id="PF16350"/>
    </source>
</evidence>
<feature type="domain" description="FAD dependent oxidoreductase central" evidence="5">
    <location>
        <begin position="371"/>
        <end position="426"/>
    </location>
</feature>
<dbReference type="SUPFAM" id="SSF54373">
    <property type="entry name" value="FAD-linked reductases, C-terminal domain"/>
    <property type="match status" value="1"/>
</dbReference>
<dbReference type="EMBL" id="LQWZ01000001">
    <property type="protein sequence ID" value="OAH59581.1"/>
    <property type="molecule type" value="Genomic_DNA"/>
</dbReference>
<feature type="domain" description="FAD dependent oxidoreductase" evidence="2">
    <location>
        <begin position="5"/>
        <end position="368"/>
    </location>
</feature>
<evidence type="ECO:0000313" key="6">
    <source>
        <dbReference type="EMBL" id="OAH59581.1"/>
    </source>
</evidence>
<dbReference type="InterPro" id="IPR029043">
    <property type="entry name" value="GcvT/YgfZ_C"/>
</dbReference>
<dbReference type="SUPFAM" id="SSF51905">
    <property type="entry name" value="FAD/NAD(P)-binding domain"/>
    <property type="match status" value="1"/>
</dbReference>
<evidence type="ECO:0000259" key="2">
    <source>
        <dbReference type="Pfam" id="PF01266"/>
    </source>
</evidence>
<dbReference type="InterPro" id="IPR027266">
    <property type="entry name" value="TrmE/GcvT-like"/>
</dbReference>
<dbReference type="SUPFAM" id="SSF101790">
    <property type="entry name" value="Aminomethyltransferase beta-barrel domain"/>
    <property type="match status" value="1"/>
</dbReference>
<dbReference type="InterPro" id="IPR013977">
    <property type="entry name" value="GcvT_C"/>
</dbReference>
<dbReference type="Pfam" id="PF01571">
    <property type="entry name" value="GCV_T"/>
    <property type="match status" value="1"/>
</dbReference>
<dbReference type="Pfam" id="PF01266">
    <property type="entry name" value="DAO"/>
    <property type="match status" value="1"/>
</dbReference>
<dbReference type="PANTHER" id="PTHR43757:SF2">
    <property type="entry name" value="AMINOMETHYLTRANSFERASE, MITOCHONDRIAL"/>
    <property type="match status" value="1"/>
</dbReference>
<dbReference type="Gene3D" id="3.30.9.10">
    <property type="entry name" value="D-Amino Acid Oxidase, subunit A, domain 2"/>
    <property type="match status" value="1"/>
</dbReference>
<proteinExistence type="inferred from homology"/>
<dbReference type="InterPro" id="IPR006076">
    <property type="entry name" value="FAD-dep_OxRdtase"/>
</dbReference>
<feature type="domain" description="GCVT N-terminal" evidence="3">
    <location>
        <begin position="430"/>
        <end position="710"/>
    </location>
</feature>
<dbReference type="InterPro" id="IPR006222">
    <property type="entry name" value="GCVT_N"/>
</dbReference>